<dbReference type="CDD" id="cd01949">
    <property type="entry name" value="GGDEF"/>
    <property type="match status" value="1"/>
</dbReference>
<dbReference type="NCBIfam" id="TIGR00229">
    <property type="entry name" value="sensory_box"/>
    <property type="match status" value="1"/>
</dbReference>
<comment type="caution">
    <text evidence="5">The sequence shown here is derived from an EMBL/GenBank/DDBJ whole genome shotgun (WGS) entry which is preliminary data.</text>
</comment>
<keyword evidence="5" id="KW-0548">Nucleotidyltransferase</keyword>
<comment type="catalytic activity">
    <reaction evidence="2">
        <text>2 GTP = 3',3'-c-di-GMP + 2 diphosphate</text>
        <dbReference type="Rhea" id="RHEA:24898"/>
        <dbReference type="ChEBI" id="CHEBI:33019"/>
        <dbReference type="ChEBI" id="CHEBI:37565"/>
        <dbReference type="ChEBI" id="CHEBI:58805"/>
        <dbReference type="EC" id="2.7.7.65"/>
    </reaction>
</comment>
<evidence type="ECO:0000313" key="6">
    <source>
        <dbReference type="Proteomes" id="UP001243009"/>
    </source>
</evidence>
<dbReference type="SUPFAM" id="SSF55781">
    <property type="entry name" value="GAF domain-like"/>
    <property type="match status" value="1"/>
</dbReference>
<feature type="domain" description="PAC" evidence="3">
    <location>
        <begin position="81"/>
        <end position="133"/>
    </location>
</feature>
<dbReference type="InterPro" id="IPR043128">
    <property type="entry name" value="Rev_trsase/Diguanyl_cyclase"/>
</dbReference>
<proteinExistence type="predicted"/>
<evidence type="ECO:0000256" key="1">
    <source>
        <dbReference type="ARBA" id="ARBA00012528"/>
    </source>
</evidence>
<dbReference type="InterPro" id="IPR029787">
    <property type="entry name" value="Nucleotide_cyclase"/>
</dbReference>
<organism evidence="5 6">
    <name type="scientific">Paracraurococcus lichenis</name>
    <dbReference type="NCBI Taxonomy" id="3064888"/>
    <lineage>
        <taxon>Bacteria</taxon>
        <taxon>Pseudomonadati</taxon>
        <taxon>Pseudomonadota</taxon>
        <taxon>Alphaproteobacteria</taxon>
        <taxon>Acetobacterales</taxon>
        <taxon>Roseomonadaceae</taxon>
        <taxon>Paracraurococcus</taxon>
    </lineage>
</organism>
<dbReference type="Proteomes" id="UP001243009">
    <property type="component" value="Unassembled WGS sequence"/>
</dbReference>
<accession>A0ABT9E757</accession>
<dbReference type="InterPro" id="IPR000014">
    <property type="entry name" value="PAS"/>
</dbReference>
<dbReference type="SMART" id="SM00267">
    <property type="entry name" value="GGDEF"/>
    <property type="match status" value="1"/>
</dbReference>
<dbReference type="CDD" id="cd00130">
    <property type="entry name" value="PAS"/>
    <property type="match status" value="1"/>
</dbReference>
<dbReference type="PROSITE" id="PS50887">
    <property type="entry name" value="GGDEF"/>
    <property type="match status" value="1"/>
</dbReference>
<dbReference type="SUPFAM" id="SSF55785">
    <property type="entry name" value="PYP-like sensor domain (PAS domain)"/>
    <property type="match status" value="1"/>
</dbReference>
<dbReference type="Pfam" id="PF00990">
    <property type="entry name" value="GGDEF"/>
    <property type="match status" value="1"/>
</dbReference>
<dbReference type="RefSeq" id="WP_305106877.1">
    <property type="nucleotide sequence ID" value="NZ_JAUTWS010000038.1"/>
</dbReference>
<dbReference type="Gene3D" id="3.30.70.270">
    <property type="match status" value="1"/>
</dbReference>
<name>A0ABT9E757_9PROT</name>
<dbReference type="InterPro" id="IPR000700">
    <property type="entry name" value="PAS-assoc_C"/>
</dbReference>
<dbReference type="PANTHER" id="PTHR45138:SF9">
    <property type="entry name" value="DIGUANYLATE CYCLASE DGCM-RELATED"/>
    <property type="match status" value="1"/>
</dbReference>
<dbReference type="NCBIfam" id="TIGR00254">
    <property type="entry name" value="GGDEF"/>
    <property type="match status" value="1"/>
</dbReference>
<dbReference type="InterPro" id="IPR000160">
    <property type="entry name" value="GGDEF_dom"/>
</dbReference>
<dbReference type="InterPro" id="IPR050469">
    <property type="entry name" value="Diguanylate_Cyclase"/>
</dbReference>
<gene>
    <name evidence="5" type="ORF">Q7A36_27010</name>
</gene>
<protein>
    <recommendedName>
        <fullName evidence="1">diguanylate cyclase</fullName>
        <ecNumber evidence="1">2.7.7.65</ecNumber>
    </recommendedName>
</protein>
<evidence type="ECO:0000259" key="4">
    <source>
        <dbReference type="PROSITE" id="PS50887"/>
    </source>
</evidence>
<dbReference type="Gene3D" id="3.30.450.20">
    <property type="entry name" value="PAS domain"/>
    <property type="match status" value="1"/>
</dbReference>
<dbReference type="GO" id="GO:0052621">
    <property type="term" value="F:diguanylate cyclase activity"/>
    <property type="evidence" value="ECO:0007669"/>
    <property type="project" value="UniProtKB-EC"/>
</dbReference>
<evidence type="ECO:0000313" key="5">
    <source>
        <dbReference type="EMBL" id="MDO9712022.1"/>
    </source>
</evidence>
<dbReference type="PANTHER" id="PTHR45138">
    <property type="entry name" value="REGULATORY COMPONENTS OF SENSORY TRANSDUCTION SYSTEM"/>
    <property type="match status" value="1"/>
</dbReference>
<dbReference type="EMBL" id="JAUTWS010000038">
    <property type="protein sequence ID" value="MDO9712022.1"/>
    <property type="molecule type" value="Genomic_DNA"/>
</dbReference>
<keyword evidence="5" id="KW-0808">Transferase</keyword>
<sequence length="457" mass="48251">MPGGPAGPAWHGALLESRQRWRDFASLALDLAFETDAEGRLTFLAPDAPLGWAAEDLLGRPGRDLLAAPEPDPFALRAPARGLRAWLKQADGGCRCLSLSVAPLTDGAGRFAGLRGCGRDITEEALATEAQATALRRAEALQTLVRRIRRRVLAPQMLAAMLEALETALGCTGAAVLEWRPAGGTRVTHQRGADPAPLLAAAAPHAFQPRARFFQGPGGESMALLPHAPGTEPWHALLAWRAAGQQPFDADDQHMLVALSDLLFVVLGNHALQQRLERQARTDGLTGLLNRRAFLDDLTRRLHRLASDAAGAAGARGALVFIDLDNFKPINDRLGHEAGDAALVAIAALLRRLTRPTDIAARFGGDEFALWLDGADAEGAASRAAALCEAAGTLGSPGGGIPPISFSIGCAIRRPGAVETPETLIARADGAMYAAKRAGRNRWVVAGAEEPERHSAA</sequence>
<evidence type="ECO:0000259" key="3">
    <source>
        <dbReference type="PROSITE" id="PS50113"/>
    </source>
</evidence>
<evidence type="ECO:0000256" key="2">
    <source>
        <dbReference type="ARBA" id="ARBA00034247"/>
    </source>
</evidence>
<keyword evidence="6" id="KW-1185">Reference proteome</keyword>
<dbReference type="EC" id="2.7.7.65" evidence="1"/>
<dbReference type="SUPFAM" id="SSF55073">
    <property type="entry name" value="Nucleotide cyclase"/>
    <property type="match status" value="1"/>
</dbReference>
<feature type="domain" description="GGDEF" evidence="4">
    <location>
        <begin position="315"/>
        <end position="448"/>
    </location>
</feature>
<dbReference type="InterPro" id="IPR035965">
    <property type="entry name" value="PAS-like_dom_sf"/>
</dbReference>
<reference evidence="5 6" key="1">
    <citation type="submission" date="2023-08" db="EMBL/GenBank/DDBJ databases">
        <title>The draft genome sequence of Paracraurococcus sp. LOR1-02.</title>
        <authorList>
            <person name="Kingkaew E."/>
            <person name="Tanasupawat S."/>
        </authorList>
    </citation>
    <scope>NUCLEOTIDE SEQUENCE [LARGE SCALE GENOMIC DNA]</scope>
    <source>
        <strain evidence="5 6">LOR1-02</strain>
    </source>
</reference>
<dbReference type="PROSITE" id="PS50113">
    <property type="entry name" value="PAC"/>
    <property type="match status" value="1"/>
</dbReference>